<dbReference type="AlphaFoldDB" id="A0A8J2JGY5"/>
<name>A0A8J2JGY5_9HEXA</name>
<proteinExistence type="predicted"/>
<dbReference type="InterPro" id="IPR022727">
    <property type="entry name" value="Cuticle_C1"/>
</dbReference>
<dbReference type="EMBL" id="CAJVCH010020939">
    <property type="protein sequence ID" value="CAG7689992.1"/>
    <property type="molecule type" value="Genomic_DNA"/>
</dbReference>
<evidence type="ECO:0000313" key="4">
    <source>
        <dbReference type="Proteomes" id="UP000708208"/>
    </source>
</evidence>
<gene>
    <name evidence="3" type="ORF">AFUS01_LOCUS3478</name>
</gene>
<evidence type="ECO:0000256" key="2">
    <source>
        <dbReference type="SAM" id="SignalP"/>
    </source>
</evidence>
<dbReference type="PANTHER" id="PTHR39068">
    <property type="entry name" value="LARVAL/PUPAL CUTICLE PROTEIN H1C-LIKE PROTEIN-RELATED"/>
    <property type="match status" value="1"/>
</dbReference>
<evidence type="ECO:0000313" key="3">
    <source>
        <dbReference type="EMBL" id="CAG7689992.1"/>
    </source>
</evidence>
<dbReference type="PANTHER" id="PTHR39068:SF2">
    <property type="entry name" value="MIP24391P"/>
    <property type="match status" value="1"/>
</dbReference>
<keyword evidence="1" id="KW-0677">Repeat</keyword>
<comment type="caution">
    <text evidence="3">The sequence shown here is derived from an EMBL/GenBank/DDBJ whole genome shotgun (WGS) entry which is preliminary data.</text>
</comment>
<organism evidence="3 4">
    <name type="scientific">Allacma fusca</name>
    <dbReference type="NCBI Taxonomy" id="39272"/>
    <lineage>
        <taxon>Eukaryota</taxon>
        <taxon>Metazoa</taxon>
        <taxon>Ecdysozoa</taxon>
        <taxon>Arthropoda</taxon>
        <taxon>Hexapoda</taxon>
        <taxon>Collembola</taxon>
        <taxon>Symphypleona</taxon>
        <taxon>Sminthuridae</taxon>
        <taxon>Allacma</taxon>
    </lineage>
</organism>
<feature type="signal peptide" evidence="2">
    <location>
        <begin position="1"/>
        <end position="17"/>
    </location>
</feature>
<reference evidence="3" key="1">
    <citation type="submission" date="2021-06" db="EMBL/GenBank/DDBJ databases">
        <authorList>
            <person name="Hodson N. C."/>
            <person name="Mongue J. A."/>
            <person name="Jaron S. K."/>
        </authorList>
    </citation>
    <scope>NUCLEOTIDE SEQUENCE</scope>
</reference>
<dbReference type="Proteomes" id="UP000708208">
    <property type="component" value="Unassembled WGS sequence"/>
</dbReference>
<dbReference type="OrthoDB" id="6630556at2759"/>
<sequence length="161" mass="16236">MIAKTLALFALVAAAQAGVVFDSHIGAQSEQNIRSLGYGGIQTLSTQSKAVDSAYSSVRRHETRVHNPAVQAVAAQVAYASPAYAQVAAPAVSYAAAPAVSYAAAPAIARVAAPAYAQVAAPAYARVASPVAAHGLLGVAYSAVPDVAHLTFSGLGAHYAY</sequence>
<keyword evidence="2" id="KW-0732">Signal</keyword>
<feature type="chain" id="PRO_5035222855" evidence="2">
    <location>
        <begin position="18"/>
        <end position="161"/>
    </location>
</feature>
<protein>
    <submittedName>
        <fullName evidence="3">Uncharacterized protein</fullName>
    </submittedName>
</protein>
<evidence type="ECO:0000256" key="1">
    <source>
        <dbReference type="ARBA" id="ARBA00022737"/>
    </source>
</evidence>
<accession>A0A8J2JGY5</accession>
<keyword evidence="4" id="KW-1185">Reference proteome</keyword>